<evidence type="ECO:0000313" key="4">
    <source>
        <dbReference type="Proteomes" id="UP000542776"/>
    </source>
</evidence>
<accession>A0A7W6ML05</accession>
<protein>
    <submittedName>
        <fullName evidence="3">tRNA 2-thiouridine synthesizing protein A</fullName>
        <ecNumber evidence="3">2.8.1.-</ecNumber>
    </submittedName>
</protein>
<name>A0A7W6ML05_9HYPH</name>
<dbReference type="AlphaFoldDB" id="A0A7W6ML05"/>
<keyword evidence="3" id="KW-0808">Transferase</keyword>
<dbReference type="CDD" id="cd00291">
    <property type="entry name" value="SirA_YedF_YeeD"/>
    <property type="match status" value="1"/>
</dbReference>
<dbReference type="PANTHER" id="PTHR33279">
    <property type="entry name" value="SULFUR CARRIER PROTEIN YEDF-RELATED"/>
    <property type="match status" value="1"/>
</dbReference>
<dbReference type="SUPFAM" id="SSF64307">
    <property type="entry name" value="SirA-like"/>
    <property type="match status" value="1"/>
</dbReference>
<dbReference type="PROSITE" id="PS01148">
    <property type="entry name" value="UPF0033"/>
    <property type="match status" value="1"/>
</dbReference>
<sequence length="96" mass="10176">MEKTASGEDRMAGDPEKGVAADALDLRGLKCPLPAMWTERALAERRPGARLTVTADDPLARLDIAHLCAVGGHETLEVEALGGTAVRFVIRRGPDA</sequence>
<feature type="domain" description="UPF0033" evidence="2">
    <location>
        <begin position="24"/>
        <end position="48"/>
    </location>
</feature>
<dbReference type="EMBL" id="JACIEK010000009">
    <property type="protein sequence ID" value="MBB3999357.1"/>
    <property type="molecule type" value="Genomic_DNA"/>
</dbReference>
<dbReference type="GO" id="GO:0016740">
    <property type="term" value="F:transferase activity"/>
    <property type="evidence" value="ECO:0007669"/>
    <property type="project" value="UniProtKB-KW"/>
</dbReference>
<dbReference type="Pfam" id="PF01206">
    <property type="entry name" value="TusA"/>
    <property type="match status" value="1"/>
</dbReference>
<dbReference type="Gene3D" id="3.30.110.40">
    <property type="entry name" value="TusA-like domain"/>
    <property type="match status" value="1"/>
</dbReference>
<dbReference type="InterPro" id="IPR036868">
    <property type="entry name" value="TusA-like_sf"/>
</dbReference>
<dbReference type="RefSeq" id="WP_376769866.1">
    <property type="nucleotide sequence ID" value="NZ_JACIEK010000009.1"/>
</dbReference>
<gene>
    <name evidence="3" type="ORF">GGR04_003226</name>
</gene>
<keyword evidence="4" id="KW-1185">Reference proteome</keyword>
<evidence type="ECO:0000313" key="3">
    <source>
        <dbReference type="EMBL" id="MBB3999357.1"/>
    </source>
</evidence>
<dbReference type="InterPro" id="IPR001455">
    <property type="entry name" value="TusA-like"/>
</dbReference>
<dbReference type="Proteomes" id="UP000542776">
    <property type="component" value="Unassembled WGS sequence"/>
</dbReference>
<comment type="caution">
    <text evidence="3">The sequence shown here is derived from an EMBL/GenBank/DDBJ whole genome shotgun (WGS) entry which is preliminary data.</text>
</comment>
<dbReference type="EC" id="2.8.1.-" evidence="3"/>
<dbReference type="PANTHER" id="PTHR33279:SF6">
    <property type="entry name" value="SULFUR CARRIER PROTEIN YEDF-RELATED"/>
    <property type="match status" value="1"/>
</dbReference>
<evidence type="ECO:0000259" key="2">
    <source>
        <dbReference type="PROSITE" id="PS01148"/>
    </source>
</evidence>
<comment type="similarity">
    <text evidence="1">Belongs to the sulfur carrier protein TusA family.</text>
</comment>
<evidence type="ECO:0000256" key="1">
    <source>
        <dbReference type="ARBA" id="ARBA00008984"/>
    </source>
</evidence>
<reference evidence="3 4" key="1">
    <citation type="submission" date="2020-08" db="EMBL/GenBank/DDBJ databases">
        <title>Genomic Encyclopedia of Type Strains, Phase IV (KMG-IV): sequencing the most valuable type-strain genomes for metagenomic binning, comparative biology and taxonomic classification.</title>
        <authorList>
            <person name="Goeker M."/>
        </authorList>
    </citation>
    <scope>NUCLEOTIDE SEQUENCE [LARGE SCALE GENOMIC DNA]</scope>
    <source>
        <strain evidence="3 4">DSM 102238</strain>
    </source>
</reference>
<proteinExistence type="inferred from homology"/>
<organism evidence="3 4">
    <name type="scientific">Aureimonas pseudogalii</name>
    <dbReference type="NCBI Taxonomy" id="1744844"/>
    <lineage>
        <taxon>Bacteria</taxon>
        <taxon>Pseudomonadati</taxon>
        <taxon>Pseudomonadota</taxon>
        <taxon>Alphaproteobacteria</taxon>
        <taxon>Hyphomicrobiales</taxon>
        <taxon>Aurantimonadaceae</taxon>
        <taxon>Aureimonas</taxon>
    </lineage>
</organism>